<evidence type="ECO:0000313" key="3">
    <source>
        <dbReference type="Proteomes" id="UP001271648"/>
    </source>
</evidence>
<gene>
    <name evidence="2" type="ORF">QTL97_04515</name>
</gene>
<proteinExistence type="predicted"/>
<evidence type="ECO:0000313" key="2">
    <source>
        <dbReference type="EMBL" id="MDW0116185.1"/>
    </source>
</evidence>
<feature type="transmembrane region" description="Helical" evidence="1">
    <location>
        <begin position="216"/>
        <end position="238"/>
    </location>
</feature>
<organism evidence="2 3">
    <name type="scientific">Sporosarcina thermotolerans</name>
    <dbReference type="NCBI Taxonomy" id="633404"/>
    <lineage>
        <taxon>Bacteria</taxon>
        <taxon>Bacillati</taxon>
        <taxon>Bacillota</taxon>
        <taxon>Bacilli</taxon>
        <taxon>Bacillales</taxon>
        <taxon>Caryophanaceae</taxon>
        <taxon>Sporosarcina</taxon>
    </lineage>
</organism>
<sequence>MKTCTVCGNAQSEGNFCGKCGGKLDGQAGGQTAATTQSVQPVIEKSEQLEKVKEQSKMYLSYFAKQLKSPSVQSDSRNSLISIGLYILLTVLAVYILLKGFLSNPYISYIGPSFFQIFFYATIFFLILIGVNTTAVFLTSKFFSENLKFSEVLTKFGGYFVVPIVLSVLGILLGLLKSINIATISIYLGLIIAFGLIPVFVLIRELSLKSKGIDSFYAYMFYLVLNVIFGVIIGLLIADSAIGELMDYL</sequence>
<feature type="transmembrane region" description="Helical" evidence="1">
    <location>
        <begin position="118"/>
        <end position="144"/>
    </location>
</feature>
<name>A0AAW9A8I7_9BACL</name>
<comment type="caution">
    <text evidence="2">The sequence shown here is derived from an EMBL/GenBank/DDBJ whole genome shotgun (WGS) entry which is preliminary data.</text>
</comment>
<evidence type="ECO:0008006" key="4">
    <source>
        <dbReference type="Google" id="ProtNLM"/>
    </source>
</evidence>
<evidence type="ECO:0000256" key="1">
    <source>
        <dbReference type="SAM" id="Phobius"/>
    </source>
</evidence>
<dbReference type="RefSeq" id="WP_317940301.1">
    <property type="nucleotide sequence ID" value="NZ_JAUBDJ010000002.1"/>
</dbReference>
<feature type="transmembrane region" description="Helical" evidence="1">
    <location>
        <begin position="156"/>
        <end position="175"/>
    </location>
</feature>
<accession>A0AAW9A8I7</accession>
<dbReference type="AlphaFoldDB" id="A0AAW9A8I7"/>
<feature type="transmembrane region" description="Helical" evidence="1">
    <location>
        <begin position="181"/>
        <end position="204"/>
    </location>
</feature>
<protein>
    <recommendedName>
        <fullName evidence="4">Zinc ribbon domain-containing protein</fullName>
    </recommendedName>
</protein>
<keyword evidence="1" id="KW-1133">Transmembrane helix</keyword>
<dbReference type="Proteomes" id="UP001271648">
    <property type="component" value="Unassembled WGS sequence"/>
</dbReference>
<dbReference type="EMBL" id="JAUBDJ010000002">
    <property type="protein sequence ID" value="MDW0116185.1"/>
    <property type="molecule type" value="Genomic_DNA"/>
</dbReference>
<reference evidence="2 3" key="1">
    <citation type="submission" date="2023-06" db="EMBL/GenBank/DDBJ databases">
        <title>Sporosarcina sp. nov., isolated from Korean traditional fermented seafood 'Jeotgal'.</title>
        <authorList>
            <person name="Yang A.I."/>
            <person name="Shin N.-R."/>
        </authorList>
    </citation>
    <scope>NUCLEOTIDE SEQUENCE [LARGE SCALE GENOMIC DNA]</scope>
    <source>
        <strain evidence="2 3">KCTC43456</strain>
    </source>
</reference>
<keyword evidence="1" id="KW-0812">Transmembrane</keyword>
<keyword evidence="1" id="KW-0472">Membrane</keyword>
<keyword evidence="3" id="KW-1185">Reference proteome</keyword>
<feature type="transmembrane region" description="Helical" evidence="1">
    <location>
        <begin position="80"/>
        <end position="98"/>
    </location>
</feature>